<dbReference type="PANTHER" id="PTHR48098">
    <property type="entry name" value="ENTEROCHELIN ESTERASE-RELATED"/>
    <property type="match status" value="1"/>
</dbReference>
<proteinExistence type="predicted"/>
<dbReference type="EMBL" id="FXTN01000002">
    <property type="protein sequence ID" value="SMO43983.1"/>
    <property type="molecule type" value="Genomic_DNA"/>
</dbReference>
<feature type="signal peptide" evidence="1">
    <location>
        <begin position="1"/>
        <end position="22"/>
    </location>
</feature>
<dbReference type="PANTHER" id="PTHR48098:SF1">
    <property type="entry name" value="DIACYLGLYCEROL ACYLTRANSFERASE_MYCOLYLTRANSFERASE AG85A"/>
    <property type="match status" value="1"/>
</dbReference>
<dbReference type="RefSeq" id="WP_142526815.1">
    <property type="nucleotide sequence ID" value="NZ_CBCSJO010000003.1"/>
</dbReference>
<dbReference type="Proteomes" id="UP000320300">
    <property type="component" value="Unassembled WGS sequence"/>
</dbReference>
<dbReference type="GO" id="GO:0016787">
    <property type="term" value="F:hydrolase activity"/>
    <property type="evidence" value="ECO:0007669"/>
    <property type="project" value="UniProtKB-KW"/>
</dbReference>
<dbReference type="SUPFAM" id="SSF53474">
    <property type="entry name" value="alpha/beta-Hydrolases"/>
    <property type="match status" value="1"/>
</dbReference>
<dbReference type="Pfam" id="PF00756">
    <property type="entry name" value="Esterase"/>
    <property type="match status" value="1"/>
</dbReference>
<dbReference type="GO" id="GO:0016747">
    <property type="term" value="F:acyltransferase activity, transferring groups other than amino-acyl groups"/>
    <property type="evidence" value="ECO:0007669"/>
    <property type="project" value="TreeGrafter"/>
</dbReference>
<keyword evidence="2" id="KW-0378">Hydrolase</keyword>
<name>A0A521BA92_9SPHI</name>
<feature type="chain" id="PRO_5022193453" evidence="1">
    <location>
        <begin position="23"/>
        <end position="275"/>
    </location>
</feature>
<organism evidence="2 3">
    <name type="scientific">Pedobacter westerhofensis</name>
    <dbReference type="NCBI Taxonomy" id="425512"/>
    <lineage>
        <taxon>Bacteria</taxon>
        <taxon>Pseudomonadati</taxon>
        <taxon>Bacteroidota</taxon>
        <taxon>Sphingobacteriia</taxon>
        <taxon>Sphingobacteriales</taxon>
        <taxon>Sphingobacteriaceae</taxon>
        <taxon>Pedobacter</taxon>
    </lineage>
</organism>
<gene>
    <name evidence="2" type="ORF">SAMN06265348_102120</name>
</gene>
<keyword evidence="1" id="KW-0732">Signal</keyword>
<evidence type="ECO:0000313" key="3">
    <source>
        <dbReference type="Proteomes" id="UP000320300"/>
    </source>
</evidence>
<dbReference type="InterPro" id="IPR029058">
    <property type="entry name" value="AB_hydrolase_fold"/>
</dbReference>
<protein>
    <submittedName>
        <fullName evidence="2">S-formylglutathione hydrolase FrmB</fullName>
    </submittedName>
</protein>
<dbReference type="AlphaFoldDB" id="A0A521BA92"/>
<dbReference type="InterPro" id="IPR000801">
    <property type="entry name" value="Esterase-like"/>
</dbReference>
<accession>A0A521BA92</accession>
<sequence length="275" mass="31455">MIKHIVFSVFISVLLSFNQAHAARVDTVTTYSAAMKKNIKAVVVVPDNYSKDKIYPVVYLLHGAGDYYSGWIKKAPTVAITADLYQQIIVCPDGNSTSWYFDSPVNKDWKYETYVTKELIPFIDGHYQTIRDRKGRAITGLSMGGHGALYLAFKHQDLFGAAGSMSGGVDIRPFPKSWKIEQKLGSYAEYPENWEKNTVINMLHLLTPNALSLIIDCGTEDFFYKVNVNLHDKLVERNIPHDFIIRPGGHTWPYWENAVKYQMMYMSLYFNKKEN</sequence>
<dbReference type="InterPro" id="IPR050583">
    <property type="entry name" value="Mycobacterial_A85_antigen"/>
</dbReference>
<evidence type="ECO:0000313" key="2">
    <source>
        <dbReference type="EMBL" id="SMO43983.1"/>
    </source>
</evidence>
<dbReference type="Gene3D" id="3.40.50.1820">
    <property type="entry name" value="alpha/beta hydrolase"/>
    <property type="match status" value="1"/>
</dbReference>
<reference evidence="2 3" key="1">
    <citation type="submission" date="2017-05" db="EMBL/GenBank/DDBJ databases">
        <authorList>
            <person name="Varghese N."/>
            <person name="Submissions S."/>
        </authorList>
    </citation>
    <scope>NUCLEOTIDE SEQUENCE [LARGE SCALE GENOMIC DNA]</scope>
    <source>
        <strain evidence="2 3">DSM 19036</strain>
    </source>
</reference>
<evidence type="ECO:0000256" key="1">
    <source>
        <dbReference type="SAM" id="SignalP"/>
    </source>
</evidence>
<dbReference type="OrthoDB" id="9803578at2"/>
<keyword evidence="3" id="KW-1185">Reference proteome</keyword>